<reference evidence="1 2" key="1">
    <citation type="submission" date="2016-10" db="EMBL/GenBank/DDBJ databases">
        <title>Comparative genomics uncovers the prolific and rare metabolic potential of the cyanobacterial genus Moorea.</title>
        <authorList>
            <person name="Leao T."/>
            <person name="Castelao G."/>
            <person name="Korobeynikov A."/>
            <person name="Monroe E.A."/>
            <person name="Podell S."/>
            <person name="Glukhov E."/>
            <person name="Allen E."/>
            <person name="Gerwick W.H."/>
            <person name="Gerwick L."/>
        </authorList>
    </citation>
    <scope>NUCLEOTIDE SEQUENCE [LARGE SCALE GENOMIC DNA]</scope>
    <source>
        <strain evidence="1 2">PNG5-198</strain>
    </source>
</reference>
<protein>
    <recommendedName>
        <fullName evidence="3">Glycosyltransferase</fullName>
    </recommendedName>
</protein>
<dbReference type="AlphaFoldDB" id="A0A1U7N2B4"/>
<organism evidence="1 2">
    <name type="scientific">Moorena bouillonii PNG</name>
    <dbReference type="NCBI Taxonomy" id="568701"/>
    <lineage>
        <taxon>Bacteria</taxon>
        <taxon>Bacillati</taxon>
        <taxon>Cyanobacteriota</taxon>
        <taxon>Cyanophyceae</taxon>
        <taxon>Coleofasciculales</taxon>
        <taxon>Coleofasciculaceae</taxon>
        <taxon>Moorena</taxon>
    </lineage>
</organism>
<comment type="caution">
    <text evidence="1">The sequence shown here is derived from an EMBL/GenBank/DDBJ whole genome shotgun (WGS) entry which is preliminary data.</text>
</comment>
<dbReference type="SUPFAM" id="SSF53756">
    <property type="entry name" value="UDP-Glycosyltransferase/glycogen phosphorylase"/>
    <property type="match status" value="1"/>
</dbReference>
<dbReference type="EMBL" id="MKZS01000001">
    <property type="protein sequence ID" value="OLT60089.1"/>
    <property type="molecule type" value="Genomic_DNA"/>
</dbReference>
<evidence type="ECO:0008006" key="3">
    <source>
        <dbReference type="Google" id="ProtNLM"/>
    </source>
</evidence>
<sequence>MIMNNNRKKTRILTVIFPSNYPNFAADSIFTFNRILFGSLLESDEKVEVIAVGPPDMPQLHPLIKIIPVNLGISKFQVRLSFLWNEIRYLLNEIKPDVCLVNMPEQSANFAIIIKEELGLSCKLISYVHYIPAMPIIDIKESVSVSPGIAYEKSMNQNGLCEILMMRLLEGVISSDITLTCSKFAVNLIQQVKNKLLSKSVDIGSCQVLSPPVDLKEVEQVSSQYIDQPFDFIYNHRLYDDYGTQHIFDLLTDLYTSEIKSFNIIVTNPTEGRDPERSRLNPAVDKNLTTIKSLPFVKVKHFNNRNDYMMNLSKSRAGIAPLKPHALWSMSVMDLLACGKPVLSFNVAAFSEMGLKPYLLVKNNLDFKKRFLSFLSNKNFEQEQYYYKNIAQKYSGSLSAYKFMQLVNQL</sequence>
<dbReference type="Gene3D" id="3.40.50.2000">
    <property type="entry name" value="Glycogen Phosphorylase B"/>
    <property type="match status" value="2"/>
</dbReference>
<gene>
    <name evidence="1" type="ORF">BJP37_14710</name>
</gene>
<evidence type="ECO:0000313" key="2">
    <source>
        <dbReference type="Proteomes" id="UP000186657"/>
    </source>
</evidence>
<evidence type="ECO:0000313" key="1">
    <source>
        <dbReference type="EMBL" id="OLT60089.1"/>
    </source>
</evidence>
<name>A0A1U7N2B4_9CYAN</name>
<dbReference type="Proteomes" id="UP000186657">
    <property type="component" value="Unassembled WGS sequence"/>
</dbReference>
<proteinExistence type="predicted"/>
<keyword evidence="2" id="KW-1185">Reference proteome</keyword>
<accession>A0A1U7N2B4</accession>